<protein>
    <recommendedName>
        <fullName evidence="1">DUF1543 domain-containing protein</fullName>
    </recommendedName>
</protein>
<name>A0A173MRE5_9BACT</name>
<keyword evidence="3" id="KW-1185">Reference proteome</keyword>
<gene>
    <name evidence="2" type="ORF">SAMN05421788_1011383</name>
</gene>
<dbReference type="KEGG" id="fln:FLA_6004"/>
<evidence type="ECO:0000259" key="1">
    <source>
        <dbReference type="Pfam" id="PF07566"/>
    </source>
</evidence>
<dbReference type="Proteomes" id="UP000186917">
    <property type="component" value="Unassembled WGS sequence"/>
</dbReference>
<dbReference type="STRING" id="477680.SAMN05421788_1011383"/>
<organism evidence="2 3">
    <name type="scientific">Filimonas lacunae</name>
    <dbReference type="NCBI Taxonomy" id="477680"/>
    <lineage>
        <taxon>Bacteria</taxon>
        <taxon>Pseudomonadati</taxon>
        <taxon>Bacteroidota</taxon>
        <taxon>Chitinophagia</taxon>
        <taxon>Chitinophagales</taxon>
        <taxon>Chitinophagaceae</taxon>
        <taxon>Filimonas</taxon>
    </lineage>
</organism>
<dbReference type="OrthoDB" id="850243at2"/>
<reference evidence="3" key="1">
    <citation type="submission" date="2017-01" db="EMBL/GenBank/DDBJ databases">
        <authorList>
            <person name="Varghese N."/>
            <person name="Submissions S."/>
        </authorList>
    </citation>
    <scope>NUCLEOTIDE SEQUENCE [LARGE SCALE GENOMIC DNA]</scope>
    <source>
        <strain evidence="3">DSM 21054</strain>
    </source>
</reference>
<evidence type="ECO:0000313" key="3">
    <source>
        <dbReference type="Proteomes" id="UP000186917"/>
    </source>
</evidence>
<evidence type="ECO:0000313" key="2">
    <source>
        <dbReference type="EMBL" id="SIS81571.1"/>
    </source>
</evidence>
<proteinExistence type="predicted"/>
<dbReference type="Pfam" id="PF07566">
    <property type="entry name" value="DUF1543"/>
    <property type="match status" value="1"/>
</dbReference>
<dbReference type="EMBL" id="FTOR01000001">
    <property type="protein sequence ID" value="SIS81571.1"/>
    <property type="molecule type" value="Genomic_DNA"/>
</dbReference>
<dbReference type="Gene3D" id="3.10.20.10">
    <property type="match status" value="2"/>
</dbReference>
<accession>A0A173MRE5</accession>
<dbReference type="AlphaFoldDB" id="A0A173MRE5"/>
<dbReference type="InterPro" id="IPR011440">
    <property type="entry name" value="DUF1543"/>
</dbReference>
<feature type="domain" description="DUF1543" evidence="1">
    <location>
        <begin position="18"/>
        <end position="69"/>
    </location>
</feature>
<sequence>MEGVKLFMFLLGCKPAGRHTEQHDMFFAIGSSIKELVPAIKTFWPEGEEGIHIDAWREVNLVSGYRVTVLPAPSVNIMEPESSTKLFFLNLGGYKAGEFEEFHYKVLSIASDKNSAIKEAKQTTFFRHSASAHVDDKYGVDVDDIYAVEDILPQFCKEKYRLYITKEEEALPEDEIHLGYFKLNSF</sequence>